<gene>
    <name evidence="2" type="ORF">NDU88_009454</name>
</gene>
<feature type="compositionally biased region" description="Basic residues" evidence="1">
    <location>
        <begin position="90"/>
        <end position="105"/>
    </location>
</feature>
<evidence type="ECO:0000256" key="1">
    <source>
        <dbReference type="SAM" id="MobiDB-lite"/>
    </source>
</evidence>
<keyword evidence="3" id="KW-1185">Reference proteome</keyword>
<accession>A0AAV7RYG4</accession>
<reference evidence="2" key="1">
    <citation type="journal article" date="2022" name="bioRxiv">
        <title>Sequencing and chromosome-scale assembly of the giantPleurodeles waltlgenome.</title>
        <authorList>
            <person name="Brown T."/>
            <person name="Elewa A."/>
            <person name="Iarovenko S."/>
            <person name="Subramanian E."/>
            <person name="Araus A.J."/>
            <person name="Petzold A."/>
            <person name="Susuki M."/>
            <person name="Suzuki K.-i.T."/>
            <person name="Hayashi T."/>
            <person name="Toyoda A."/>
            <person name="Oliveira C."/>
            <person name="Osipova E."/>
            <person name="Leigh N.D."/>
            <person name="Simon A."/>
            <person name="Yun M.H."/>
        </authorList>
    </citation>
    <scope>NUCLEOTIDE SEQUENCE</scope>
    <source>
        <strain evidence="2">20211129_DDA</strain>
        <tissue evidence="2">Liver</tissue>
    </source>
</reference>
<feature type="compositionally biased region" description="Polar residues" evidence="1">
    <location>
        <begin position="118"/>
        <end position="128"/>
    </location>
</feature>
<feature type="compositionally biased region" description="Low complexity" evidence="1">
    <location>
        <begin position="129"/>
        <end position="146"/>
    </location>
</feature>
<feature type="region of interest" description="Disordered" evidence="1">
    <location>
        <begin position="1"/>
        <end position="146"/>
    </location>
</feature>
<dbReference type="AlphaFoldDB" id="A0AAV7RYG4"/>
<sequence>MRLLSTVPRALLPGAWGSGCPEGDSGRGSGASRKVGAPSRSTHREPINNKKKKRGGGEPRSGMTADKAPPKSLALPSSHPPIGGSGRSLHSLRAHRGSRRARKTAGARPLVVPPLPGRQQQPNSARTASSESPGGSPRGPLLLYRA</sequence>
<dbReference type="EMBL" id="JANPWB010000009">
    <property type="protein sequence ID" value="KAJ1156737.1"/>
    <property type="molecule type" value="Genomic_DNA"/>
</dbReference>
<protein>
    <submittedName>
        <fullName evidence="2">Uncharacterized protein</fullName>
    </submittedName>
</protein>
<organism evidence="2 3">
    <name type="scientific">Pleurodeles waltl</name>
    <name type="common">Iberian ribbed newt</name>
    <dbReference type="NCBI Taxonomy" id="8319"/>
    <lineage>
        <taxon>Eukaryota</taxon>
        <taxon>Metazoa</taxon>
        <taxon>Chordata</taxon>
        <taxon>Craniata</taxon>
        <taxon>Vertebrata</taxon>
        <taxon>Euteleostomi</taxon>
        <taxon>Amphibia</taxon>
        <taxon>Batrachia</taxon>
        <taxon>Caudata</taxon>
        <taxon>Salamandroidea</taxon>
        <taxon>Salamandridae</taxon>
        <taxon>Pleurodelinae</taxon>
        <taxon>Pleurodeles</taxon>
    </lineage>
</organism>
<dbReference type="PROSITE" id="PS51257">
    <property type="entry name" value="PROKAR_LIPOPROTEIN"/>
    <property type="match status" value="1"/>
</dbReference>
<name>A0AAV7RYG4_PLEWA</name>
<comment type="caution">
    <text evidence="2">The sequence shown here is derived from an EMBL/GenBank/DDBJ whole genome shotgun (WGS) entry which is preliminary data.</text>
</comment>
<dbReference type="Proteomes" id="UP001066276">
    <property type="component" value="Chromosome 5"/>
</dbReference>
<proteinExistence type="predicted"/>
<evidence type="ECO:0000313" key="3">
    <source>
        <dbReference type="Proteomes" id="UP001066276"/>
    </source>
</evidence>
<evidence type="ECO:0000313" key="2">
    <source>
        <dbReference type="EMBL" id="KAJ1156737.1"/>
    </source>
</evidence>